<keyword evidence="6" id="KW-0472">Membrane</keyword>
<feature type="compositionally biased region" description="Polar residues" evidence="8">
    <location>
        <begin position="89"/>
        <end position="120"/>
    </location>
</feature>
<comment type="subcellular location">
    <subcellularLocation>
        <location evidence="1">Mitochondrion inner membrane</location>
        <topology evidence="1">Single-pass membrane protein</topology>
    </subcellularLocation>
</comment>
<name>A0A6A7A2M1_9PLEO</name>
<dbReference type="GO" id="GO:0043022">
    <property type="term" value="F:ribosome binding"/>
    <property type="evidence" value="ECO:0007669"/>
    <property type="project" value="InterPro"/>
</dbReference>
<feature type="domain" description="Letm1 RBD" evidence="9">
    <location>
        <begin position="232"/>
        <end position="402"/>
    </location>
</feature>
<sequence>MKPPPTISSFGTRTPHLVRYSLQRHRNLYIRAIAPALSCQLWHDGSRGTIHDAERPKSWIGTSKRHRSTATAPAQKSSYGRAAPPPAKTNKTNVPAKPSHSTQNTTAVSTASKSHASTQVPMARAKESLNPPPFTHAPELAVPARKSNQGYLSYLWKAGRSYLSFYKTGVSNVRQTSKLARTLREKAAKHPNSDVLTRAEWQIVQRSKKDMLRLPAFGAIFLIFGEWTPLLVMYITPLIPEPCRIPNQVQRDLEKTEKARKERSNMNSAQMMRLMHKDRGIAGADPSKAKVSSQAESIRTENALQLTHLDLVLASARYNCHSRLWDLLFLTPPKFWLQRNVRKKYEYLRTDDRLIERDGGCQALDWRETQRAAIERGFDVAGKKEEDVRRSLATWWSGGRLK</sequence>
<feature type="compositionally biased region" description="Basic and acidic residues" evidence="8">
    <location>
        <begin position="47"/>
        <end position="57"/>
    </location>
</feature>
<evidence type="ECO:0000256" key="6">
    <source>
        <dbReference type="ARBA" id="ARBA00023136"/>
    </source>
</evidence>
<keyword evidence="5 7" id="KW-0496">Mitochondrion</keyword>
<evidence type="ECO:0000256" key="4">
    <source>
        <dbReference type="ARBA" id="ARBA00022989"/>
    </source>
</evidence>
<protein>
    <recommendedName>
        <fullName evidence="9">Letm1 RBD domain-containing protein</fullName>
    </recommendedName>
</protein>
<dbReference type="OrthoDB" id="73691at2759"/>
<reference evidence="10" key="1">
    <citation type="journal article" date="2020" name="Stud. Mycol.">
        <title>101 Dothideomycetes genomes: a test case for predicting lifestyles and emergence of pathogens.</title>
        <authorList>
            <person name="Haridas S."/>
            <person name="Albert R."/>
            <person name="Binder M."/>
            <person name="Bloem J."/>
            <person name="Labutti K."/>
            <person name="Salamov A."/>
            <person name="Andreopoulos B."/>
            <person name="Baker S."/>
            <person name="Barry K."/>
            <person name="Bills G."/>
            <person name="Bluhm B."/>
            <person name="Cannon C."/>
            <person name="Castanera R."/>
            <person name="Culley D."/>
            <person name="Daum C."/>
            <person name="Ezra D."/>
            <person name="Gonzalez J."/>
            <person name="Henrissat B."/>
            <person name="Kuo A."/>
            <person name="Liang C."/>
            <person name="Lipzen A."/>
            <person name="Lutzoni F."/>
            <person name="Magnuson J."/>
            <person name="Mondo S."/>
            <person name="Nolan M."/>
            <person name="Ohm R."/>
            <person name="Pangilinan J."/>
            <person name="Park H.-J."/>
            <person name="Ramirez L."/>
            <person name="Alfaro M."/>
            <person name="Sun H."/>
            <person name="Tritt A."/>
            <person name="Yoshinaga Y."/>
            <person name="Zwiers L.-H."/>
            <person name="Turgeon B."/>
            <person name="Goodwin S."/>
            <person name="Spatafora J."/>
            <person name="Crous P."/>
            <person name="Grigoriev I."/>
        </authorList>
    </citation>
    <scope>NUCLEOTIDE SEQUENCE</scope>
    <source>
        <strain evidence="10">CBS 113818</strain>
    </source>
</reference>
<dbReference type="InterPro" id="IPR044202">
    <property type="entry name" value="LETM1/MDM38-like"/>
</dbReference>
<proteinExistence type="predicted"/>
<feature type="compositionally biased region" description="Polar residues" evidence="8">
    <location>
        <begin position="69"/>
        <end position="78"/>
    </location>
</feature>
<dbReference type="GO" id="GO:0005743">
    <property type="term" value="C:mitochondrial inner membrane"/>
    <property type="evidence" value="ECO:0007669"/>
    <property type="project" value="UniProtKB-SubCell"/>
</dbReference>
<dbReference type="Pfam" id="PF07766">
    <property type="entry name" value="LETM1_RBD"/>
    <property type="match status" value="1"/>
</dbReference>
<dbReference type="AlphaFoldDB" id="A0A6A7A2M1"/>
<dbReference type="PANTHER" id="PTHR14009">
    <property type="entry name" value="LEUCINE ZIPPER-EF-HAND CONTAINING TRANSMEMBRANE PROTEIN"/>
    <property type="match status" value="1"/>
</dbReference>
<keyword evidence="3" id="KW-0999">Mitochondrion inner membrane</keyword>
<keyword evidence="11" id="KW-1185">Reference proteome</keyword>
<dbReference type="PROSITE" id="PS51758">
    <property type="entry name" value="LETM1_RBD"/>
    <property type="match status" value="1"/>
</dbReference>
<evidence type="ECO:0000256" key="7">
    <source>
        <dbReference type="PROSITE-ProRule" id="PRU01094"/>
    </source>
</evidence>
<evidence type="ECO:0000313" key="11">
    <source>
        <dbReference type="Proteomes" id="UP000799424"/>
    </source>
</evidence>
<evidence type="ECO:0000259" key="9">
    <source>
        <dbReference type="PROSITE" id="PS51758"/>
    </source>
</evidence>
<keyword evidence="4" id="KW-1133">Transmembrane helix</keyword>
<evidence type="ECO:0000256" key="8">
    <source>
        <dbReference type="SAM" id="MobiDB-lite"/>
    </source>
</evidence>
<feature type="region of interest" description="Disordered" evidence="8">
    <location>
        <begin position="47"/>
        <end position="132"/>
    </location>
</feature>
<accession>A0A6A7A2M1</accession>
<dbReference type="PANTHER" id="PTHR14009:SF1">
    <property type="entry name" value="MITOCHONDRIAL PROTON_CALCIUM EXCHANGER PROTEIN"/>
    <property type="match status" value="1"/>
</dbReference>
<gene>
    <name evidence="10" type="ORF">CC86DRAFT_369661</name>
</gene>
<evidence type="ECO:0000256" key="1">
    <source>
        <dbReference type="ARBA" id="ARBA00004434"/>
    </source>
</evidence>
<dbReference type="GO" id="GO:0030003">
    <property type="term" value="P:intracellular monoatomic cation homeostasis"/>
    <property type="evidence" value="ECO:0007669"/>
    <property type="project" value="TreeGrafter"/>
</dbReference>
<dbReference type="EMBL" id="MU006224">
    <property type="protein sequence ID" value="KAF2827562.1"/>
    <property type="molecule type" value="Genomic_DNA"/>
</dbReference>
<keyword evidence="2" id="KW-0812">Transmembrane</keyword>
<evidence type="ECO:0000256" key="3">
    <source>
        <dbReference type="ARBA" id="ARBA00022792"/>
    </source>
</evidence>
<evidence type="ECO:0000256" key="2">
    <source>
        <dbReference type="ARBA" id="ARBA00022692"/>
    </source>
</evidence>
<evidence type="ECO:0000313" key="10">
    <source>
        <dbReference type="EMBL" id="KAF2827562.1"/>
    </source>
</evidence>
<organism evidence="10 11">
    <name type="scientific">Ophiobolus disseminans</name>
    <dbReference type="NCBI Taxonomy" id="1469910"/>
    <lineage>
        <taxon>Eukaryota</taxon>
        <taxon>Fungi</taxon>
        <taxon>Dikarya</taxon>
        <taxon>Ascomycota</taxon>
        <taxon>Pezizomycotina</taxon>
        <taxon>Dothideomycetes</taxon>
        <taxon>Pleosporomycetidae</taxon>
        <taxon>Pleosporales</taxon>
        <taxon>Pleosporineae</taxon>
        <taxon>Phaeosphaeriaceae</taxon>
        <taxon>Ophiobolus</taxon>
    </lineage>
</organism>
<evidence type="ECO:0000256" key="5">
    <source>
        <dbReference type="ARBA" id="ARBA00023128"/>
    </source>
</evidence>
<dbReference type="InterPro" id="IPR033122">
    <property type="entry name" value="LETM1-like_RBD"/>
</dbReference>
<dbReference type="Proteomes" id="UP000799424">
    <property type="component" value="Unassembled WGS sequence"/>
</dbReference>